<gene>
    <name evidence="1" type="ORF">BHU61_06765</name>
</gene>
<keyword evidence="2" id="KW-1185">Reference proteome</keyword>
<protein>
    <submittedName>
        <fullName evidence="1">Uncharacterized protein</fullName>
    </submittedName>
</protein>
<dbReference type="NCBIfam" id="NF047360">
    <property type="entry name" value="tail_chap_PVL"/>
    <property type="match status" value="1"/>
</dbReference>
<dbReference type="Proteomes" id="UP000249808">
    <property type="component" value="Unassembled WGS sequence"/>
</dbReference>
<proteinExistence type="predicted"/>
<evidence type="ECO:0000313" key="1">
    <source>
        <dbReference type="EMBL" id="RAK45008.1"/>
    </source>
</evidence>
<name>A0A327ZVG5_9STAP</name>
<dbReference type="InterPro" id="IPR057006">
    <property type="entry name" value="Phage_TAC_19"/>
</dbReference>
<organism evidence="1 2">
    <name type="scientific">Macrococcus epidermidis</name>
    <dbReference type="NCBI Taxonomy" id="1902580"/>
    <lineage>
        <taxon>Bacteria</taxon>
        <taxon>Bacillati</taxon>
        <taxon>Bacillota</taxon>
        <taxon>Bacilli</taxon>
        <taxon>Bacillales</taxon>
        <taxon>Staphylococcaceae</taxon>
        <taxon>Macrococcus</taxon>
    </lineage>
</organism>
<evidence type="ECO:0000313" key="2">
    <source>
        <dbReference type="Proteomes" id="UP000249808"/>
    </source>
</evidence>
<accession>A0A327ZVG5</accession>
<sequence length="148" mass="17243">MTEELLKEAEVLVEESNEEEIEFDFLKEIELANDAGVTRTVYAPNIVPGRVYRKAISLQYQTRQRMYKNDGKGKYEKDEKGHYIPLEATEESELGLLELQEEFLVEYFNNQFTVEELRNGLDARKYQETLDHAYNSALGNPTVEVKKK</sequence>
<dbReference type="Pfam" id="PF23857">
    <property type="entry name" value="Phage_TAC_19"/>
    <property type="match status" value="1"/>
</dbReference>
<reference evidence="1 2" key="1">
    <citation type="journal article" date="2018" name="Front. Microbiol.">
        <title>Description and Comparative Genomics of Macrococcus caseolyticus subsp. hominis subsp. nov., Macrococcus goetzii sp. nov., Macrococcus epidermidis sp. nov., and Macrococcus bohemicus sp. nov., Novel Macrococci From Human Clinical Material With Virulence Potential and Suspected Uptake of Foreign DNA by Natural Transformation.</title>
        <authorList>
            <person name="Maslanova I."/>
            <person name="Wertheimer Z."/>
            <person name="Sedlacek I."/>
            <person name="Svec P."/>
            <person name="Indrakova A."/>
            <person name="Kovarovic V."/>
            <person name="Schumann P."/>
            <person name="Sproer C."/>
            <person name="Kralova S."/>
            <person name="Sedo O."/>
            <person name="Kristofova L."/>
            <person name="Vrbovska V."/>
            <person name="Fuzik T."/>
            <person name="Petras P."/>
            <person name="Zdrahal Z."/>
            <person name="Ruzickova V."/>
            <person name="Doskar J."/>
            <person name="Pantucek R."/>
        </authorList>
    </citation>
    <scope>NUCLEOTIDE SEQUENCE [LARGE SCALE GENOMIC DNA]</scope>
    <source>
        <strain evidence="1 2">01/688</strain>
    </source>
</reference>
<dbReference type="EMBL" id="PZJH01000002">
    <property type="protein sequence ID" value="RAK45008.1"/>
    <property type="molecule type" value="Genomic_DNA"/>
</dbReference>
<comment type="caution">
    <text evidence="1">The sequence shown here is derived from an EMBL/GenBank/DDBJ whole genome shotgun (WGS) entry which is preliminary data.</text>
</comment>
<dbReference type="AlphaFoldDB" id="A0A327ZVG5"/>
<dbReference type="RefSeq" id="WP_111715637.1">
    <property type="nucleotide sequence ID" value="NZ_JBHSSR010000004.1"/>
</dbReference>